<evidence type="ECO:0000313" key="2">
    <source>
        <dbReference type="EMBL" id="QEX18540.1"/>
    </source>
</evidence>
<gene>
    <name evidence="2" type="ORF">FRZ44_38470</name>
</gene>
<feature type="region of interest" description="Disordered" evidence="1">
    <location>
        <begin position="59"/>
        <end position="93"/>
    </location>
</feature>
<protein>
    <submittedName>
        <fullName evidence="2">Uncharacterized protein</fullName>
    </submittedName>
</protein>
<organism evidence="2 3">
    <name type="scientific">Hypericibacter terrae</name>
    <dbReference type="NCBI Taxonomy" id="2602015"/>
    <lineage>
        <taxon>Bacteria</taxon>
        <taxon>Pseudomonadati</taxon>
        <taxon>Pseudomonadota</taxon>
        <taxon>Alphaproteobacteria</taxon>
        <taxon>Rhodospirillales</taxon>
        <taxon>Dongiaceae</taxon>
        <taxon>Hypericibacter</taxon>
    </lineage>
</organism>
<proteinExistence type="predicted"/>
<dbReference type="Proteomes" id="UP000326202">
    <property type="component" value="Chromosome"/>
</dbReference>
<dbReference type="OrthoDB" id="7220345at2"/>
<accession>A0A5J6MR68</accession>
<evidence type="ECO:0000256" key="1">
    <source>
        <dbReference type="SAM" id="MobiDB-lite"/>
    </source>
</evidence>
<feature type="compositionally biased region" description="Basic and acidic residues" evidence="1">
    <location>
        <begin position="66"/>
        <end position="76"/>
    </location>
</feature>
<feature type="compositionally biased region" description="Basic and acidic residues" evidence="1">
    <location>
        <begin position="83"/>
        <end position="93"/>
    </location>
</feature>
<name>A0A5J6MR68_9PROT</name>
<sequence>MKPPPNWPAGVTPLRMDKACAAYFVGLTVSEFERQVADGRLPPPERIRNVDRWRTSALRQAVDPARSPEQDNRSDEELLAGLDHGDDRQTARH</sequence>
<reference evidence="2 3" key="1">
    <citation type="submission" date="2019-08" db="EMBL/GenBank/DDBJ databases">
        <title>Hyperibacter terrae gen. nov., sp. nov. and Hyperibacter viscosus sp. nov., two new members in the family Rhodospirillaceae isolated from the rhizosphere of Hypericum perforatum.</title>
        <authorList>
            <person name="Noviana Z."/>
        </authorList>
    </citation>
    <scope>NUCLEOTIDE SEQUENCE [LARGE SCALE GENOMIC DNA]</scope>
    <source>
        <strain evidence="2 3">R5913</strain>
    </source>
</reference>
<dbReference type="RefSeq" id="WP_151178689.1">
    <property type="nucleotide sequence ID" value="NZ_CP042906.1"/>
</dbReference>
<dbReference type="KEGG" id="htq:FRZ44_38470"/>
<evidence type="ECO:0000313" key="3">
    <source>
        <dbReference type="Proteomes" id="UP000326202"/>
    </source>
</evidence>
<dbReference type="AlphaFoldDB" id="A0A5J6MR68"/>
<keyword evidence="3" id="KW-1185">Reference proteome</keyword>
<dbReference type="EMBL" id="CP042906">
    <property type="protein sequence ID" value="QEX18540.1"/>
    <property type="molecule type" value="Genomic_DNA"/>
</dbReference>